<evidence type="ECO:0000313" key="2">
    <source>
        <dbReference type="EMBL" id="CAH0481700.1"/>
    </source>
</evidence>
<dbReference type="CDD" id="cd00042">
    <property type="entry name" value="CY"/>
    <property type="match status" value="1"/>
</dbReference>
<proteinExistence type="predicted"/>
<organism evidence="2 5">
    <name type="scientific">Peronospora belbahrii</name>
    <dbReference type="NCBI Taxonomy" id="622444"/>
    <lineage>
        <taxon>Eukaryota</taxon>
        <taxon>Sar</taxon>
        <taxon>Stramenopiles</taxon>
        <taxon>Oomycota</taxon>
        <taxon>Peronosporomycetes</taxon>
        <taxon>Peronosporales</taxon>
        <taxon>Peronosporaceae</taxon>
        <taxon>Peronospora</taxon>
    </lineage>
</organism>
<sequence>MAFVRLSVFCANLVVLLSSAKAETIVGGYTPQHITDDAVDTLVKALSNTEAYHKDVNTLICLIAIENFKTQTVAGTNYMYQVAGCAVESEDEMGACNDRECDYSSYDIIVYSQPWTNTLQVRSITPTE</sequence>
<dbReference type="Proteomes" id="UP001158986">
    <property type="component" value="Unassembled WGS sequence"/>
</dbReference>
<dbReference type="Proteomes" id="UP001160483">
    <property type="component" value="Unassembled WGS sequence"/>
</dbReference>
<dbReference type="InterPro" id="IPR046350">
    <property type="entry name" value="Cystatin_sf"/>
</dbReference>
<evidence type="ECO:0000313" key="5">
    <source>
        <dbReference type="Proteomes" id="UP001160483"/>
    </source>
</evidence>
<keyword evidence="4" id="KW-1185">Reference proteome</keyword>
<keyword evidence="1" id="KW-0732">Signal</keyword>
<dbReference type="AlphaFoldDB" id="A0AAU9L810"/>
<name>A0AAU9L810_9STRA</name>
<dbReference type="EMBL" id="CAKKTJ010000329">
    <property type="protein sequence ID" value="CAH0481700.1"/>
    <property type="molecule type" value="Genomic_DNA"/>
</dbReference>
<evidence type="ECO:0000313" key="4">
    <source>
        <dbReference type="Proteomes" id="UP001158986"/>
    </source>
</evidence>
<feature type="chain" id="PRO_5043381348" description="Cystatin domain-containing protein" evidence="1">
    <location>
        <begin position="23"/>
        <end position="128"/>
    </location>
</feature>
<evidence type="ECO:0000313" key="3">
    <source>
        <dbReference type="EMBL" id="CAH0513593.1"/>
    </source>
</evidence>
<evidence type="ECO:0008006" key="6">
    <source>
        <dbReference type="Google" id="ProtNLM"/>
    </source>
</evidence>
<evidence type="ECO:0000256" key="1">
    <source>
        <dbReference type="SAM" id="SignalP"/>
    </source>
</evidence>
<dbReference type="InterPro" id="IPR000010">
    <property type="entry name" value="Cystatin_dom"/>
</dbReference>
<protein>
    <recommendedName>
        <fullName evidence="6">Cystatin domain-containing protein</fullName>
    </recommendedName>
</protein>
<comment type="caution">
    <text evidence="2">The sequence shown here is derived from an EMBL/GenBank/DDBJ whole genome shotgun (WGS) entry which is preliminary data.</text>
</comment>
<feature type="signal peptide" evidence="1">
    <location>
        <begin position="1"/>
        <end position="22"/>
    </location>
</feature>
<dbReference type="EMBL" id="CAKLCB010000014">
    <property type="protein sequence ID" value="CAH0513593.1"/>
    <property type="molecule type" value="Genomic_DNA"/>
</dbReference>
<accession>A0AAU9L810</accession>
<reference evidence="2 4" key="1">
    <citation type="submission" date="2021-11" db="EMBL/GenBank/DDBJ databases">
        <authorList>
            <person name="Islam A."/>
            <person name="Islam S."/>
            <person name="Flora M.S."/>
            <person name="Rahman M."/>
            <person name="Ziaur R.M."/>
            <person name="Epstein J.H."/>
            <person name="Hassan M."/>
            <person name="Klassen M."/>
            <person name="Woodard K."/>
            <person name="Webb A."/>
            <person name="Webby R.J."/>
            <person name="El Zowalaty M.E."/>
        </authorList>
    </citation>
    <scope>NUCLEOTIDE SEQUENCE</scope>
    <source>
        <strain evidence="3">Pbs1</strain>
        <strain evidence="2">Pbs3</strain>
    </source>
</reference>
<dbReference type="Gene3D" id="3.10.450.10">
    <property type="match status" value="1"/>
</dbReference>
<gene>
    <name evidence="3" type="ORF">PBS001_LOCUS400</name>
    <name evidence="2" type="ORF">PBS003_LOCUS8305</name>
</gene>
<dbReference type="SUPFAM" id="SSF54403">
    <property type="entry name" value="Cystatin/monellin"/>
    <property type="match status" value="1"/>
</dbReference>
<dbReference type="GO" id="GO:0004869">
    <property type="term" value="F:cysteine-type endopeptidase inhibitor activity"/>
    <property type="evidence" value="ECO:0007669"/>
    <property type="project" value="InterPro"/>
</dbReference>